<accession>A0ABU5HJP6</accession>
<proteinExistence type="predicted"/>
<dbReference type="Proteomes" id="UP001292913">
    <property type="component" value="Unassembled WGS sequence"/>
</dbReference>
<sequence>MKYIKQFNLTMISIATLLIFSSCMDNDINRNPFETTEEEMGRDNYNVGSKLKTLEGQVIPTQEHLYQFMEAMCGGAYGGYFSDTHTGWIEKFSTYNPKSDWLEGAFSTIFTNTYPNYRNLMKLNDVPVPQAIAKVLRVAIMQRTTDMFGPIPYSKIVVEGEAAALSAPYDSQDVIYKQMFKELDEADQAFEDNLTLDPDALKKLDDVYYGNVEQWRKYLHSLQLRMAMRLCYVPEMKEEVQRIAEAAVKAGVITDNADNALFHVAENRSALCFNTWNDYRIGADILCYMNGYQDSRREKYFTMGKGNGKTDGTAGSKEGYYGIRIGTLPTGVTDDQLKSVYSNRLMTATDPYTWMTAAEVAFLRAEGALRGWAMGGEAKDLYEQGIALSFAQHGASGAEAYAADNSMVPAAYADPLGKYDTSAPSNIKIAWNTDSKEDHFEENLERIITQKWIAIYPLGIEAWSERRRTGYPKMLPIVDNKSSYSELTNIGIRRLQYPASEYSLNGGHVEEAAQMLGGDQINIRLWWDCKPNN</sequence>
<name>A0ABU5HJP6_9BACE</name>
<dbReference type="EMBL" id="JARZAK010000001">
    <property type="protein sequence ID" value="MDY7256127.1"/>
    <property type="molecule type" value="Genomic_DNA"/>
</dbReference>
<dbReference type="Pfam" id="PF12741">
    <property type="entry name" value="SusD-like"/>
    <property type="match status" value="1"/>
</dbReference>
<comment type="caution">
    <text evidence="1">The sequence shown here is derived from an EMBL/GenBank/DDBJ whole genome shotgun (WGS) entry which is preliminary data.</text>
</comment>
<keyword evidence="2" id="KW-1185">Reference proteome</keyword>
<dbReference type="InterPro" id="IPR024302">
    <property type="entry name" value="SusD-like"/>
</dbReference>
<gene>
    <name evidence="1" type="ORF">QHG74_00115</name>
</gene>
<organism evidence="1 2">
    <name type="scientific">Bacteroides vicugnae</name>
    <dbReference type="NCBI Taxonomy" id="3037989"/>
    <lineage>
        <taxon>Bacteria</taxon>
        <taxon>Pseudomonadati</taxon>
        <taxon>Bacteroidota</taxon>
        <taxon>Bacteroidia</taxon>
        <taxon>Bacteroidales</taxon>
        <taxon>Bacteroidaceae</taxon>
        <taxon>Bacteroides</taxon>
    </lineage>
</organism>
<dbReference type="PROSITE" id="PS51257">
    <property type="entry name" value="PROKAR_LIPOPROTEIN"/>
    <property type="match status" value="1"/>
</dbReference>
<evidence type="ECO:0000313" key="2">
    <source>
        <dbReference type="Proteomes" id="UP001292913"/>
    </source>
</evidence>
<evidence type="ECO:0000313" key="1">
    <source>
        <dbReference type="EMBL" id="MDY7256127.1"/>
    </source>
</evidence>
<reference evidence="1 2" key="1">
    <citation type="submission" date="2023-04" db="EMBL/GenBank/DDBJ databases">
        <title>Bacteroides pacosi sp. nov., isolated from the fecal material of an alpaca.</title>
        <authorList>
            <person name="Miller S."/>
            <person name="Hendry M."/>
            <person name="King J."/>
            <person name="Sankaranarayanan K."/>
            <person name="Lawson P.A."/>
        </authorList>
    </citation>
    <scope>NUCLEOTIDE SEQUENCE [LARGE SCALE GENOMIC DNA]</scope>
    <source>
        <strain evidence="1 2">A2-P53</strain>
    </source>
</reference>
<dbReference type="SUPFAM" id="SSF48452">
    <property type="entry name" value="TPR-like"/>
    <property type="match status" value="1"/>
</dbReference>
<dbReference type="Gene3D" id="1.25.40.390">
    <property type="match status" value="1"/>
</dbReference>
<protein>
    <submittedName>
        <fullName evidence="1">RagB/SusD family nutrient uptake outer membrane protein</fullName>
    </submittedName>
</protein>
<dbReference type="RefSeq" id="WP_272225279.1">
    <property type="nucleotide sequence ID" value="NZ_JARZAK010000001.1"/>
</dbReference>
<dbReference type="InterPro" id="IPR011990">
    <property type="entry name" value="TPR-like_helical_dom_sf"/>
</dbReference>